<feature type="compositionally biased region" description="Basic and acidic residues" evidence="1">
    <location>
        <begin position="102"/>
        <end position="116"/>
    </location>
</feature>
<dbReference type="EMBL" id="JACEIK010000897">
    <property type="protein sequence ID" value="MCD7463587.1"/>
    <property type="molecule type" value="Genomic_DNA"/>
</dbReference>
<reference evidence="2 3" key="1">
    <citation type="journal article" date="2021" name="BMC Genomics">
        <title>Datura genome reveals duplications of psychoactive alkaloid biosynthetic genes and high mutation rate following tissue culture.</title>
        <authorList>
            <person name="Rajewski A."/>
            <person name="Carter-House D."/>
            <person name="Stajich J."/>
            <person name="Litt A."/>
        </authorList>
    </citation>
    <scope>NUCLEOTIDE SEQUENCE [LARGE SCALE GENOMIC DNA]</scope>
    <source>
        <strain evidence="2">AR-01</strain>
    </source>
</reference>
<name>A0ABS8SX37_DATST</name>
<evidence type="ECO:0000313" key="2">
    <source>
        <dbReference type="EMBL" id="MCD7463587.1"/>
    </source>
</evidence>
<evidence type="ECO:0000313" key="3">
    <source>
        <dbReference type="Proteomes" id="UP000823775"/>
    </source>
</evidence>
<feature type="region of interest" description="Disordered" evidence="1">
    <location>
        <begin position="1"/>
        <end position="31"/>
    </location>
</feature>
<organism evidence="2 3">
    <name type="scientific">Datura stramonium</name>
    <name type="common">Jimsonweed</name>
    <name type="synonym">Common thornapple</name>
    <dbReference type="NCBI Taxonomy" id="4076"/>
    <lineage>
        <taxon>Eukaryota</taxon>
        <taxon>Viridiplantae</taxon>
        <taxon>Streptophyta</taxon>
        <taxon>Embryophyta</taxon>
        <taxon>Tracheophyta</taxon>
        <taxon>Spermatophyta</taxon>
        <taxon>Magnoliopsida</taxon>
        <taxon>eudicotyledons</taxon>
        <taxon>Gunneridae</taxon>
        <taxon>Pentapetalae</taxon>
        <taxon>asterids</taxon>
        <taxon>lamiids</taxon>
        <taxon>Solanales</taxon>
        <taxon>Solanaceae</taxon>
        <taxon>Solanoideae</taxon>
        <taxon>Datureae</taxon>
        <taxon>Datura</taxon>
    </lineage>
</organism>
<feature type="region of interest" description="Disordered" evidence="1">
    <location>
        <begin position="148"/>
        <end position="189"/>
    </location>
</feature>
<keyword evidence="3" id="KW-1185">Reference proteome</keyword>
<dbReference type="Proteomes" id="UP000823775">
    <property type="component" value="Unassembled WGS sequence"/>
</dbReference>
<accession>A0ABS8SX37</accession>
<feature type="compositionally biased region" description="Polar residues" evidence="1">
    <location>
        <begin position="13"/>
        <end position="23"/>
    </location>
</feature>
<feature type="region of interest" description="Disordered" evidence="1">
    <location>
        <begin position="43"/>
        <end position="134"/>
    </location>
</feature>
<gene>
    <name evidence="2" type="ORF">HAX54_050898</name>
</gene>
<sequence length="189" mass="20730">MSASVGRRKANGLSVSEDQTASSEIPKPIRSKVKSMCETFTHCKISSASGNSRDASVSVVKRTGRREEDSSSLQPQKKPRRKYIAASNTSDSDESASLVRNVKPDDLSEPEDDKRVKPVKNFPSPETKIGKGELAENEAVTSLRMMKDSLGDPTKVGGEGDKKKQLYWQGFRRKKKHGNSNASRGEGLF</sequence>
<feature type="compositionally biased region" description="Polar residues" evidence="1">
    <location>
        <begin position="44"/>
        <end position="55"/>
    </location>
</feature>
<proteinExistence type="predicted"/>
<comment type="caution">
    <text evidence="2">The sequence shown here is derived from an EMBL/GenBank/DDBJ whole genome shotgun (WGS) entry which is preliminary data.</text>
</comment>
<protein>
    <submittedName>
        <fullName evidence="2">Uncharacterized protein</fullName>
    </submittedName>
</protein>
<feature type="compositionally biased region" description="Basic residues" evidence="1">
    <location>
        <begin position="1"/>
        <end position="10"/>
    </location>
</feature>
<evidence type="ECO:0000256" key="1">
    <source>
        <dbReference type="SAM" id="MobiDB-lite"/>
    </source>
</evidence>